<reference evidence="4" key="1">
    <citation type="submission" date="2020-06" db="EMBL/GenBank/DDBJ databases">
        <authorList>
            <consortium name="Plant Systems Biology data submission"/>
        </authorList>
    </citation>
    <scope>NUCLEOTIDE SEQUENCE</scope>
    <source>
        <strain evidence="4">D6</strain>
    </source>
</reference>
<sequence>MSEAEAVVDANPQDQSASATVDDDPFSDAKEAFGSMFLSEKRNESNKLFKELDKDRNDGASSEEIAQFVASNDKLWMLLSVNLDQPPEVAAKIATRVAMELATGLTGEEAMAAVLSKDQFHTFRKKYILDPAGSQEFFFRAVFASFDTDNNNVLDTKELDQFLDIFYKSGSAFQGAMGTIKLPPKDKLHDIFLKEFDDNGDQELSFDEVRMIISGQIRAEMAEEIEAQALEAERLEKERVEKERLEKESRRKEKEEEERKKKEAKLQGSKTQSKSSSSVATSSSSTQDGTEGAVESTNKDEDDGCALCEWVAGLFGAAPAAKA</sequence>
<evidence type="ECO:0000259" key="3">
    <source>
        <dbReference type="PROSITE" id="PS50222"/>
    </source>
</evidence>
<dbReference type="Gene3D" id="1.10.238.10">
    <property type="entry name" value="EF-hand"/>
    <property type="match status" value="1"/>
</dbReference>
<dbReference type="Pfam" id="PF13499">
    <property type="entry name" value="EF-hand_7"/>
    <property type="match status" value="1"/>
</dbReference>
<protein>
    <recommendedName>
        <fullName evidence="3">EF-hand domain-containing protein</fullName>
    </recommendedName>
</protein>
<evidence type="ECO:0000256" key="2">
    <source>
        <dbReference type="SAM" id="MobiDB-lite"/>
    </source>
</evidence>
<dbReference type="InterPro" id="IPR002048">
    <property type="entry name" value="EF_hand_dom"/>
</dbReference>
<feature type="region of interest" description="Disordered" evidence="2">
    <location>
        <begin position="1"/>
        <end position="26"/>
    </location>
</feature>
<dbReference type="AlphaFoldDB" id="A0A9N8EDX2"/>
<feature type="domain" description="EF-hand" evidence="3">
    <location>
        <begin position="183"/>
        <end position="219"/>
    </location>
</feature>
<dbReference type="SMART" id="SM00054">
    <property type="entry name" value="EFh"/>
    <property type="match status" value="3"/>
</dbReference>
<accession>A0A9N8EDX2</accession>
<proteinExistence type="predicted"/>
<dbReference type="EMBL" id="CAICTM010001033">
    <property type="protein sequence ID" value="CAB9519667.1"/>
    <property type="molecule type" value="Genomic_DNA"/>
</dbReference>
<dbReference type="InterPro" id="IPR011992">
    <property type="entry name" value="EF-hand-dom_pair"/>
</dbReference>
<dbReference type="SUPFAM" id="SSF47473">
    <property type="entry name" value="EF-hand"/>
    <property type="match status" value="1"/>
</dbReference>
<name>A0A9N8EDX2_9STRA</name>
<keyword evidence="5" id="KW-1185">Reference proteome</keyword>
<dbReference type="Proteomes" id="UP001153069">
    <property type="component" value="Unassembled WGS sequence"/>
</dbReference>
<dbReference type="CDD" id="cd00051">
    <property type="entry name" value="EFh"/>
    <property type="match status" value="1"/>
</dbReference>
<evidence type="ECO:0000256" key="1">
    <source>
        <dbReference type="ARBA" id="ARBA00022837"/>
    </source>
</evidence>
<keyword evidence="1" id="KW-0106">Calcium</keyword>
<dbReference type="OrthoDB" id="428774at2759"/>
<evidence type="ECO:0000313" key="5">
    <source>
        <dbReference type="Proteomes" id="UP001153069"/>
    </source>
</evidence>
<dbReference type="InterPro" id="IPR018247">
    <property type="entry name" value="EF_Hand_1_Ca_BS"/>
</dbReference>
<feature type="region of interest" description="Disordered" evidence="2">
    <location>
        <begin position="239"/>
        <end position="302"/>
    </location>
</feature>
<dbReference type="PROSITE" id="PS00018">
    <property type="entry name" value="EF_HAND_1"/>
    <property type="match status" value="2"/>
</dbReference>
<organism evidence="4 5">
    <name type="scientific">Seminavis robusta</name>
    <dbReference type="NCBI Taxonomy" id="568900"/>
    <lineage>
        <taxon>Eukaryota</taxon>
        <taxon>Sar</taxon>
        <taxon>Stramenopiles</taxon>
        <taxon>Ochrophyta</taxon>
        <taxon>Bacillariophyta</taxon>
        <taxon>Bacillariophyceae</taxon>
        <taxon>Bacillariophycidae</taxon>
        <taxon>Naviculales</taxon>
        <taxon>Naviculaceae</taxon>
        <taxon>Seminavis</taxon>
    </lineage>
</organism>
<comment type="caution">
    <text evidence="4">The sequence shown here is derived from an EMBL/GenBank/DDBJ whole genome shotgun (WGS) entry which is preliminary data.</text>
</comment>
<feature type="domain" description="EF-hand" evidence="3">
    <location>
        <begin position="40"/>
        <end position="75"/>
    </location>
</feature>
<evidence type="ECO:0000313" key="4">
    <source>
        <dbReference type="EMBL" id="CAB9519667.1"/>
    </source>
</evidence>
<feature type="compositionally biased region" description="Low complexity" evidence="2">
    <location>
        <begin position="266"/>
        <end position="287"/>
    </location>
</feature>
<dbReference type="PROSITE" id="PS50222">
    <property type="entry name" value="EF_HAND_2"/>
    <property type="match status" value="3"/>
</dbReference>
<dbReference type="GO" id="GO:0005509">
    <property type="term" value="F:calcium ion binding"/>
    <property type="evidence" value="ECO:0007669"/>
    <property type="project" value="InterPro"/>
</dbReference>
<feature type="domain" description="EF-hand" evidence="3">
    <location>
        <begin position="134"/>
        <end position="169"/>
    </location>
</feature>
<gene>
    <name evidence="4" type="ORF">SEMRO_1035_G233960.1</name>
</gene>
<feature type="compositionally biased region" description="Basic and acidic residues" evidence="2">
    <location>
        <begin position="239"/>
        <end position="265"/>
    </location>
</feature>